<keyword evidence="3" id="KW-0808">Transferase</keyword>
<evidence type="ECO:0000256" key="4">
    <source>
        <dbReference type="ARBA" id="ARBA00022777"/>
    </source>
</evidence>
<gene>
    <name evidence="10" type="ORF">E1N52_34300</name>
</gene>
<comment type="caution">
    <text evidence="10">The sequence shown here is derived from an EMBL/GenBank/DDBJ whole genome shotgun (WGS) entry which is preliminary data.</text>
</comment>
<dbReference type="InterPro" id="IPR011009">
    <property type="entry name" value="Kinase-like_dom_sf"/>
</dbReference>
<dbReference type="PANTHER" id="PTHR21064:SF1">
    <property type="entry name" value="HYDROXYLYSINE KINASE"/>
    <property type="match status" value="1"/>
</dbReference>
<evidence type="ECO:0000259" key="9">
    <source>
        <dbReference type="Pfam" id="PF01636"/>
    </source>
</evidence>
<comment type="catalytic activity">
    <reaction evidence="5">
        <text>(5R)-5-hydroxy-L-lysine + GTP = (5R)-5-phosphooxy-L-lysine + GDP + H(+)</text>
        <dbReference type="Rhea" id="RHEA:19049"/>
        <dbReference type="ChEBI" id="CHEBI:15378"/>
        <dbReference type="ChEBI" id="CHEBI:37565"/>
        <dbReference type="ChEBI" id="CHEBI:57882"/>
        <dbReference type="ChEBI" id="CHEBI:58189"/>
        <dbReference type="ChEBI" id="CHEBI:58357"/>
        <dbReference type="EC" id="2.7.1.81"/>
    </reaction>
</comment>
<dbReference type="OrthoDB" id="156345at2"/>
<dbReference type="InterPro" id="IPR050249">
    <property type="entry name" value="Pseudomonas-type_ThrB"/>
</dbReference>
<dbReference type="InterPro" id="IPR002575">
    <property type="entry name" value="Aminoglycoside_PTrfase"/>
</dbReference>
<keyword evidence="4 10" id="KW-0418">Kinase</keyword>
<proteinExistence type="predicted"/>
<dbReference type="SUPFAM" id="SSF56112">
    <property type="entry name" value="Protein kinase-like (PK-like)"/>
    <property type="match status" value="1"/>
</dbReference>
<name>A0A4R5L4W2_9BURK</name>
<evidence type="ECO:0000256" key="1">
    <source>
        <dbReference type="ARBA" id="ARBA00004496"/>
    </source>
</evidence>
<dbReference type="RefSeq" id="WP_133188222.1">
    <property type="nucleotide sequence ID" value="NZ_SMOD01000039.1"/>
</dbReference>
<evidence type="ECO:0000256" key="6">
    <source>
        <dbReference type="ARBA" id="ARBA00037368"/>
    </source>
</evidence>
<dbReference type="EC" id="2.7.1.81" evidence="7"/>
<dbReference type="AlphaFoldDB" id="A0A4R5L4W2"/>
<dbReference type="PANTHER" id="PTHR21064">
    <property type="entry name" value="AMINOGLYCOSIDE PHOSPHOTRANSFERASE DOMAIN-CONTAINING PROTEIN-RELATED"/>
    <property type="match status" value="1"/>
</dbReference>
<dbReference type="GO" id="GO:0047992">
    <property type="term" value="F:hydroxylysine kinase activity"/>
    <property type="evidence" value="ECO:0007669"/>
    <property type="project" value="UniProtKB-EC"/>
</dbReference>
<dbReference type="Proteomes" id="UP000295606">
    <property type="component" value="Unassembled WGS sequence"/>
</dbReference>
<accession>A0A4R5L4W2</accession>
<evidence type="ECO:0000256" key="2">
    <source>
        <dbReference type="ARBA" id="ARBA00022490"/>
    </source>
</evidence>
<sequence length="361" mass="40461">MTAAQKEHRHPEDDELFANRFTWLSVADASRIASEVYGIKGLASTLTSERDQNFRIEDASGHTYVLKVTNPAEDPQVTDFHTKAQLHLMARDPLLPIPHLLPTREGEATYWHKDDQHCRRAVRLITFLPGIPMHRAGRSPKLRASLGAVLARFDLALEGFDHPASQHDLLWDSQRANRLGSLLTMIDSVEERALAERFMQRFVEQTEPALLGLRRQVIHNDMNAYNIMVDSEVGDRVTAVLDFGDMVKAPLVNDIAVACAYQLDDSAEPLSTASECVAGYHAVSPLSPEEIVLLPELIAARLLVTVLITGWRAKRYPENRNYILRNNPLSWDGLRRLAAADDDEMKDLLLKACDSATKDIA</sequence>
<evidence type="ECO:0000313" key="10">
    <source>
        <dbReference type="EMBL" id="TDG03556.1"/>
    </source>
</evidence>
<dbReference type="Gene3D" id="3.90.1200.10">
    <property type="match status" value="1"/>
</dbReference>
<dbReference type="GO" id="GO:0005737">
    <property type="term" value="C:cytoplasm"/>
    <property type="evidence" value="ECO:0007669"/>
    <property type="project" value="UniProtKB-SubCell"/>
</dbReference>
<evidence type="ECO:0000256" key="3">
    <source>
        <dbReference type="ARBA" id="ARBA00022679"/>
    </source>
</evidence>
<protein>
    <recommendedName>
        <fullName evidence="8">Hydroxylysine kinase</fullName>
        <ecNumber evidence="7">2.7.1.81</ecNumber>
    </recommendedName>
</protein>
<comment type="subcellular location">
    <subcellularLocation>
        <location evidence="1">Cytoplasm</location>
    </subcellularLocation>
</comment>
<feature type="domain" description="Aminoglycoside phosphotransferase" evidence="9">
    <location>
        <begin position="51"/>
        <end position="270"/>
    </location>
</feature>
<evidence type="ECO:0000256" key="8">
    <source>
        <dbReference type="ARBA" id="ARBA00040505"/>
    </source>
</evidence>
<evidence type="ECO:0000256" key="7">
    <source>
        <dbReference type="ARBA" id="ARBA00038873"/>
    </source>
</evidence>
<comment type="function">
    <text evidence="6">Catalyzes the GTP-dependent phosphorylation of 5-hydroxy-L-lysine.</text>
</comment>
<dbReference type="Pfam" id="PF01636">
    <property type="entry name" value="APH"/>
    <property type="match status" value="1"/>
</dbReference>
<evidence type="ECO:0000256" key="5">
    <source>
        <dbReference type="ARBA" id="ARBA00036820"/>
    </source>
</evidence>
<organism evidence="10 11">
    <name type="scientific">Paraburkholderia guartelaensis</name>
    <dbReference type="NCBI Taxonomy" id="2546446"/>
    <lineage>
        <taxon>Bacteria</taxon>
        <taxon>Pseudomonadati</taxon>
        <taxon>Pseudomonadota</taxon>
        <taxon>Betaproteobacteria</taxon>
        <taxon>Burkholderiales</taxon>
        <taxon>Burkholderiaceae</taxon>
        <taxon>Paraburkholderia</taxon>
    </lineage>
</organism>
<dbReference type="EMBL" id="SMOD01000039">
    <property type="protein sequence ID" value="TDG03556.1"/>
    <property type="molecule type" value="Genomic_DNA"/>
</dbReference>
<reference evidence="10 11" key="1">
    <citation type="submission" date="2019-03" db="EMBL/GenBank/DDBJ databases">
        <title>Paraburkholderia sp. isolated from native Mimosa gymnas in Guartela State Park, Brazil.</title>
        <authorList>
            <person name="Paulitsch F."/>
            <person name="Hungria M."/>
            <person name="Delamuta J.R.M."/>
            <person name="Ribeiro R.A."/>
            <person name="Dall'Agnol R."/>
            <person name="Silva J.S.B."/>
        </authorList>
    </citation>
    <scope>NUCLEOTIDE SEQUENCE [LARGE SCALE GENOMIC DNA]</scope>
    <source>
        <strain evidence="10 11">CNPSo 3008</strain>
    </source>
</reference>
<evidence type="ECO:0000313" key="11">
    <source>
        <dbReference type="Proteomes" id="UP000295606"/>
    </source>
</evidence>
<keyword evidence="2" id="KW-0963">Cytoplasm</keyword>